<protein>
    <submittedName>
        <fullName evidence="2">C-type lectin domain-containing protein</fullName>
    </submittedName>
</protein>
<evidence type="ECO:0000313" key="2">
    <source>
        <dbReference type="WBParaSite" id="JU765_v2.g11352.t1"/>
    </source>
</evidence>
<dbReference type="Proteomes" id="UP000887576">
    <property type="component" value="Unplaced"/>
</dbReference>
<accession>A0AC34PZ10</accession>
<name>A0AC34PZ10_9BILA</name>
<dbReference type="WBParaSite" id="JU765_v2.g11352.t1">
    <property type="protein sequence ID" value="JU765_v2.g11352.t1"/>
    <property type="gene ID" value="JU765_v2.g11352"/>
</dbReference>
<proteinExistence type="predicted"/>
<reference evidence="2" key="1">
    <citation type="submission" date="2022-11" db="UniProtKB">
        <authorList>
            <consortium name="WormBaseParasite"/>
        </authorList>
    </citation>
    <scope>IDENTIFICATION</scope>
</reference>
<organism evidence="1 2">
    <name type="scientific">Panagrolaimus sp. JU765</name>
    <dbReference type="NCBI Taxonomy" id="591449"/>
    <lineage>
        <taxon>Eukaryota</taxon>
        <taxon>Metazoa</taxon>
        <taxon>Ecdysozoa</taxon>
        <taxon>Nematoda</taxon>
        <taxon>Chromadorea</taxon>
        <taxon>Rhabditida</taxon>
        <taxon>Tylenchina</taxon>
        <taxon>Panagrolaimomorpha</taxon>
        <taxon>Panagrolaimoidea</taxon>
        <taxon>Panagrolaimidae</taxon>
        <taxon>Panagrolaimus</taxon>
    </lineage>
</organism>
<sequence length="192" mass="22143">MSFSDWDPTVTVLGNCSGVDFKSLWSAIDCNMRNPFVCEFPAKIHEFCDDGWTHFNLTHSCYKKFSVTESINQTTGESYCFLEGGHLASIHFVEENHFIGQLTSIGCNTVAGASVFWIGAVRDDNSDNWRWTDQTPFDYANWGRTYDYTHDYCADYWPDYNTDYANIPMVWNAHGCQAQLYTYLCKKQAYKL</sequence>
<evidence type="ECO:0000313" key="1">
    <source>
        <dbReference type="Proteomes" id="UP000887576"/>
    </source>
</evidence>